<dbReference type="PANTHER" id="PTHR18849:SF0">
    <property type="entry name" value="CILIA- AND FLAGELLA-ASSOCIATED PROTEIN 410-RELATED"/>
    <property type="match status" value="1"/>
</dbReference>
<keyword evidence="1" id="KW-0433">Leucine-rich repeat</keyword>
<proteinExistence type="predicted"/>
<dbReference type="PANTHER" id="PTHR18849">
    <property type="entry name" value="LEUCINE RICH REPEAT PROTEIN"/>
    <property type="match status" value="1"/>
</dbReference>
<sequence>MVKLNESTVYIRTKCNVDQVKKLNLCLNRVENLESLQHCSKLEELYLRKNNVQSLDELKYLQDLKNLRVLWIDENPCTLVGEYRAKVFKMLPQLVKLDDKHCSILDENDKGSNASSDVTLYNNPYCGSAIVDTVMQPQMLQYSNASDEEKLESKKNWANEHRSNLMAQSTYGALPEDTEWSDFSVEEEPPLPVSSRMWTSMHEALFAEPRRQTRNFERNNYHRSISAVAPRRRAIPRTNSSSPARQLRVAKIMSAVNVLLDELDADGLREVVEEAQNRMKKRR</sequence>
<protein>
    <recommendedName>
        <fullName evidence="5">U2A'/phosphoprotein 32 family A C-terminal domain-containing protein</fullName>
    </recommendedName>
</protein>
<evidence type="ECO:0000256" key="1">
    <source>
        <dbReference type="ARBA" id="ARBA00022614"/>
    </source>
</evidence>
<evidence type="ECO:0000256" key="2">
    <source>
        <dbReference type="ARBA" id="ARBA00022737"/>
    </source>
</evidence>
<dbReference type="OrthoDB" id="1517790at2759"/>
<reference evidence="3 4" key="1">
    <citation type="journal article" date="2017" name="Curr. Biol.">
        <title>Genome architecture and evolution of a unichromosomal asexual nematode.</title>
        <authorList>
            <person name="Fradin H."/>
            <person name="Zegar C."/>
            <person name="Gutwein M."/>
            <person name="Lucas J."/>
            <person name="Kovtun M."/>
            <person name="Corcoran D."/>
            <person name="Baugh L.R."/>
            <person name="Kiontke K."/>
            <person name="Gunsalus K."/>
            <person name="Fitch D.H."/>
            <person name="Piano F."/>
        </authorList>
    </citation>
    <scope>NUCLEOTIDE SEQUENCE [LARGE SCALE GENOMIC DNA]</scope>
    <source>
        <strain evidence="3">PF1309</strain>
    </source>
</reference>
<dbReference type="InterPro" id="IPR001611">
    <property type="entry name" value="Leu-rich_rpt"/>
</dbReference>
<dbReference type="Gene3D" id="3.80.10.10">
    <property type="entry name" value="Ribonuclease Inhibitor"/>
    <property type="match status" value="1"/>
</dbReference>
<dbReference type="Pfam" id="PF14580">
    <property type="entry name" value="LRR_9"/>
    <property type="match status" value="1"/>
</dbReference>
<accession>A0A2A2M091</accession>
<evidence type="ECO:0008006" key="5">
    <source>
        <dbReference type="Google" id="ProtNLM"/>
    </source>
</evidence>
<comment type="caution">
    <text evidence="3">The sequence shown here is derived from an EMBL/GenBank/DDBJ whole genome shotgun (WGS) entry which is preliminary data.</text>
</comment>
<dbReference type="STRING" id="2018661.A0A2A2M091"/>
<gene>
    <name evidence="3" type="ORF">WR25_18989</name>
</gene>
<organism evidence="3 4">
    <name type="scientific">Diploscapter pachys</name>
    <dbReference type="NCBI Taxonomy" id="2018661"/>
    <lineage>
        <taxon>Eukaryota</taxon>
        <taxon>Metazoa</taxon>
        <taxon>Ecdysozoa</taxon>
        <taxon>Nematoda</taxon>
        <taxon>Chromadorea</taxon>
        <taxon>Rhabditida</taxon>
        <taxon>Rhabditina</taxon>
        <taxon>Rhabditomorpha</taxon>
        <taxon>Rhabditoidea</taxon>
        <taxon>Rhabditidae</taxon>
        <taxon>Diploscapter</taxon>
    </lineage>
</organism>
<dbReference type="PROSITE" id="PS51450">
    <property type="entry name" value="LRR"/>
    <property type="match status" value="1"/>
</dbReference>
<dbReference type="InterPro" id="IPR032675">
    <property type="entry name" value="LRR_dom_sf"/>
</dbReference>
<keyword evidence="2" id="KW-0677">Repeat</keyword>
<dbReference type="Proteomes" id="UP000218231">
    <property type="component" value="Unassembled WGS sequence"/>
</dbReference>
<dbReference type="GO" id="GO:0007010">
    <property type="term" value="P:cytoskeleton organization"/>
    <property type="evidence" value="ECO:0007669"/>
    <property type="project" value="TreeGrafter"/>
</dbReference>
<name>A0A2A2M091_9BILA</name>
<dbReference type="AlphaFoldDB" id="A0A2A2M091"/>
<keyword evidence="4" id="KW-1185">Reference proteome</keyword>
<dbReference type="EMBL" id="LIAE01006289">
    <property type="protein sequence ID" value="PAV91829.1"/>
    <property type="molecule type" value="Genomic_DNA"/>
</dbReference>
<evidence type="ECO:0000313" key="4">
    <source>
        <dbReference type="Proteomes" id="UP000218231"/>
    </source>
</evidence>
<dbReference type="SUPFAM" id="SSF52058">
    <property type="entry name" value="L domain-like"/>
    <property type="match status" value="1"/>
</dbReference>
<evidence type="ECO:0000313" key="3">
    <source>
        <dbReference type="EMBL" id="PAV91829.1"/>
    </source>
</evidence>